<dbReference type="Pfam" id="PF01408">
    <property type="entry name" value="GFO_IDH_MocA"/>
    <property type="match status" value="1"/>
</dbReference>
<name>A0ABS9TYM6_9MICC</name>
<gene>
    <name evidence="4" type="ORF">L0M17_05640</name>
</gene>
<evidence type="ECO:0000313" key="5">
    <source>
        <dbReference type="Proteomes" id="UP001202922"/>
    </source>
</evidence>
<protein>
    <submittedName>
        <fullName evidence="4">Gfo/Idh/MocA family oxidoreductase</fullName>
    </submittedName>
</protein>
<dbReference type="Pfam" id="PF22725">
    <property type="entry name" value="GFO_IDH_MocA_C3"/>
    <property type="match status" value="1"/>
</dbReference>
<accession>A0ABS9TYM6</accession>
<comment type="caution">
    <text evidence="4">The sequence shown here is derived from an EMBL/GenBank/DDBJ whole genome shotgun (WGS) entry which is preliminary data.</text>
</comment>
<dbReference type="InterPro" id="IPR036291">
    <property type="entry name" value="NAD(P)-bd_dom_sf"/>
</dbReference>
<dbReference type="PANTHER" id="PTHR43249">
    <property type="entry name" value="UDP-N-ACETYL-2-AMINO-2-DEOXY-D-GLUCURONATE OXIDASE"/>
    <property type="match status" value="1"/>
</dbReference>
<dbReference type="InterPro" id="IPR052515">
    <property type="entry name" value="Gfo/Idh/MocA_Oxidoreductase"/>
</dbReference>
<dbReference type="Proteomes" id="UP001202922">
    <property type="component" value="Unassembled WGS sequence"/>
</dbReference>
<reference evidence="4 5" key="1">
    <citation type="submission" date="2022-03" db="EMBL/GenBank/DDBJ databases">
        <title>Sinomonas sp. isolated from a soil.</title>
        <authorList>
            <person name="Han J."/>
            <person name="Kim D.-U."/>
        </authorList>
    </citation>
    <scope>NUCLEOTIDE SEQUENCE [LARGE SCALE GENOMIC DNA]</scope>
    <source>
        <strain evidence="4 5">5-5</strain>
    </source>
</reference>
<sequence length="392" mass="40071">MSTGPTARTGPLRAALVGCGVIGRQHAKVISATEGVELAALVDIDPAAASALADTVADDSGLGRPAAFASLAEALEKHGEEIDLVSVCTPSGLHADLAVEALEGGKHVIVEKPLDVDLPSARRVAHAAAAAGAGGQVISVISQHRFDAASAAVARAIGGGRLGRITSAVASVAWWRSQAYYDSGAWRGTWELDGGGAVMNQGVHTVDLLLWFLGRPAEVHAHTGLLAHERVEVEDTAVATIRFESGALAALHFTTAAYPGLTARIQVHGDRGSAVIDNDRLAYFHAADGAAGDGNPSYGMAGAGNQTEVEVGGLESSPNTQGADDLETAHQKQYADVVSAIRNGTMPLVGVEEATAALATVRAVYISAALGRAVSFADVLEGRYDEAALGIA</sequence>
<organism evidence="4 5">
    <name type="scientific">Sinomonas terrae</name>
    <dbReference type="NCBI Taxonomy" id="2908838"/>
    <lineage>
        <taxon>Bacteria</taxon>
        <taxon>Bacillati</taxon>
        <taxon>Actinomycetota</taxon>
        <taxon>Actinomycetes</taxon>
        <taxon>Micrococcales</taxon>
        <taxon>Micrococcaceae</taxon>
        <taxon>Sinomonas</taxon>
    </lineage>
</organism>
<evidence type="ECO:0000313" key="4">
    <source>
        <dbReference type="EMBL" id="MCH6469478.1"/>
    </source>
</evidence>
<dbReference type="Gene3D" id="3.30.360.10">
    <property type="entry name" value="Dihydrodipicolinate Reductase, domain 2"/>
    <property type="match status" value="1"/>
</dbReference>
<dbReference type="InterPro" id="IPR055170">
    <property type="entry name" value="GFO_IDH_MocA-like_dom"/>
</dbReference>
<feature type="domain" description="Gfo/Idh/MocA-like oxidoreductase N-terminal" evidence="2">
    <location>
        <begin position="13"/>
        <end position="133"/>
    </location>
</feature>
<evidence type="ECO:0000259" key="3">
    <source>
        <dbReference type="Pfam" id="PF22725"/>
    </source>
</evidence>
<evidence type="ECO:0000256" key="1">
    <source>
        <dbReference type="ARBA" id="ARBA00023027"/>
    </source>
</evidence>
<dbReference type="RefSeq" id="WP_241052694.1">
    <property type="nucleotide sequence ID" value="NZ_JAKZBV010000001.1"/>
</dbReference>
<proteinExistence type="predicted"/>
<dbReference type="EMBL" id="JAKZBV010000001">
    <property type="protein sequence ID" value="MCH6469478.1"/>
    <property type="molecule type" value="Genomic_DNA"/>
</dbReference>
<dbReference type="InterPro" id="IPR000683">
    <property type="entry name" value="Gfo/Idh/MocA-like_OxRdtase_N"/>
</dbReference>
<feature type="domain" description="GFO/IDH/MocA-like oxidoreductase" evidence="3">
    <location>
        <begin position="152"/>
        <end position="274"/>
    </location>
</feature>
<dbReference type="Gene3D" id="3.40.50.720">
    <property type="entry name" value="NAD(P)-binding Rossmann-like Domain"/>
    <property type="match status" value="1"/>
</dbReference>
<dbReference type="PANTHER" id="PTHR43249:SF1">
    <property type="entry name" value="D-GLUCOSIDE 3-DEHYDROGENASE"/>
    <property type="match status" value="1"/>
</dbReference>
<keyword evidence="1" id="KW-0520">NAD</keyword>
<keyword evidence="5" id="KW-1185">Reference proteome</keyword>
<dbReference type="SUPFAM" id="SSF51735">
    <property type="entry name" value="NAD(P)-binding Rossmann-fold domains"/>
    <property type="match status" value="1"/>
</dbReference>
<dbReference type="SUPFAM" id="SSF55347">
    <property type="entry name" value="Glyceraldehyde-3-phosphate dehydrogenase-like, C-terminal domain"/>
    <property type="match status" value="1"/>
</dbReference>
<evidence type="ECO:0000259" key="2">
    <source>
        <dbReference type="Pfam" id="PF01408"/>
    </source>
</evidence>